<comment type="similarity">
    <text evidence="4">Belongs to the RBT5 family.</text>
</comment>
<dbReference type="AlphaFoldDB" id="A0A0B7JT73"/>
<comment type="similarity">
    <text evidence="13">Belongs to the SAT4 family.</text>
</comment>
<evidence type="ECO:0000259" key="15">
    <source>
        <dbReference type="Pfam" id="PF05730"/>
    </source>
</evidence>
<evidence type="ECO:0000256" key="3">
    <source>
        <dbReference type="ARBA" id="ARBA00004613"/>
    </source>
</evidence>
<evidence type="ECO:0000256" key="5">
    <source>
        <dbReference type="ARBA" id="ARBA00022525"/>
    </source>
</evidence>
<feature type="transmembrane region" description="Helical" evidence="14">
    <location>
        <begin position="145"/>
        <end position="165"/>
    </location>
</feature>
<feature type="domain" description="Rhodopsin" evidence="16">
    <location>
        <begin position="161"/>
        <end position="403"/>
    </location>
</feature>
<gene>
    <name evidence="17" type="ORF">BN869_000001905_1</name>
</gene>
<evidence type="ECO:0000256" key="8">
    <source>
        <dbReference type="ARBA" id="ARBA00022729"/>
    </source>
</evidence>
<dbReference type="GO" id="GO:0098552">
    <property type="term" value="C:side of membrane"/>
    <property type="evidence" value="ECO:0007669"/>
    <property type="project" value="UniProtKB-KW"/>
</dbReference>
<keyword evidence="9 14" id="KW-1133">Transmembrane helix</keyword>
<dbReference type="InterPro" id="IPR049326">
    <property type="entry name" value="Rhodopsin_dom_fungi"/>
</dbReference>
<keyword evidence="5" id="KW-0964">Secreted</keyword>
<evidence type="ECO:0000259" key="16">
    <source>
        <dbReference type="Pfam" id="PF20684"/>
    </source>
</evidence>
<evidence type="ECO:0000256" key="12">
    <source>
        <dbReference type="ARBA" id="ARBA00023288"/>
    </source>
</evidence>
<evidence type="ECO:0000256" key="6">
    <source>
        <dbReference type="ARBA" id="ARBA00022622"/>
    </source>
</evidence>
<evidence type="ECO:0000256" key="1">
    <source>
        <dbReference type="ARBA" id="ARBA00004141"/>
    </source>
</evidence>
<evidence type="ECO:0000256" key="4">
    <source>
        <dbReference type="ARBA" id="ARBA00010031"/>
    </source>
</evidence>
<evidence type="ECO:0000256" key="7">
    <source>
        <dbReference type="ARBA" id="ARBA00022692"/>
    </source>
</evidence>
<evidence type="ECO:0000256" key="14">
    <source>
        <dbReference type="SAM" id="Phobius"/>
    </source>
</evidence>
<keyword evidence="6" id="KW-0325">Glycoprotein</keyword>
<proteinExistence type="inferred from homology"/>
<keyword evidence="8" id="KW-0732">Signal</keyword>
<evidence type="ECO:0000256" key="10">
    <source>
        <dbReference type="ARBA" id="ARBA00023136"/>
    </source>
</evidence>
<protein>
    <submittedName>
        <fullName evidence="17">Uncharacterized protein</fullName>
    </submittedName>
</protein>
<reference evidence="17" key="1">
    <citation type="submission" date="2015-01" db="EMBL/GenBank/DDBJ databases">
        <authorList>
            <person name="Durling Mikael"/>
        </authorList>
    </citation>
    <scope>NUCLEOTIDE SEQUENCE</scope>
</reference>
<dbReference type="GO" id="GO:0005576">
    <property type="term" value="C:extracellular region"/>
    <property type="evidence" value="ECO:0007669"/>
    <property type="project" value="UniProtKB-SubCell"/>
</dbReference>
<evidence type="ECO:0000256" key="11">
    <source>
        <dbReference type="ARBA" id="ARBA00023157"/>
    </source>
</evidence>
<feature type="transmembrane region" description="Helical" evidence="14">
    <location>
        <begin position="256"/>
        <end position="286"/>
    </location>
</feature>
<dbReference type="InterPro" id="IPR052337">
    <property type="entry name" value="SAT4-like"/>
</dbReference>
<organism evidence="17">
    <name type="scientific">Bionectria ochroleuca</name>
    <name type="common">Gliocladium roseum</name>
    <dbReference type="NCBI Taxonomy" id="29856"/>
    <lineage>
        <taxon>Eukaryota</taxon>
        <taxon>Fungi</taxon>
        <taxon>Dikarya</taxon>
        <taxon>Ascomycota</taxon>
        <taxon>Pezizomycotina</taxon>
        <taxon>Sordariomycetes</taxon>
        <taxon>Hypocreomycetidae</taxon>
        <taxon>Hypocreales</taxon>
        <taxon>Bionectriaceae</taxon>
        <taxon>Clonostachys</taxon>
    </lineage>
</organism>
<evidence type="ECO:0000313" key="17">
    <source>
        <dbReference type="EMBL" id="CEO45850.1"/>
    </source>
</evidence>
<keyword evidence="10 14" id="KW-0472">Membrane</keyword>
<dbReference type="PANTHER" id="PTHR33048:SF160">
    <property type="entry name" value="SAT4 FAMILY MEMBRANE PROTEIN"/>
    <property type="match status" value="1"/>
</dbReference>
<sequence length="507" mass="57671">MASRSLPFSFCFIYHLFEYRYPHTPELAWVRILQLDVMSLLKRLIYVLALFPVSITGASVNQSGIDGIFNVADKLPKCGRDCFMPSIPLTSCGITNGTCMCLDNTFQALASACLSQKCSPVDILTTLRLEAEGCHREKRSRKWSLLIPLLFEVPAWFFIWIRLYSRWSLLGRWDLDDWLMFPVGAFYTVSTVFSHYGGHMAYGVDMWTLEAYQVTQSSKYFYISDLFYLVALALTKISMLWFYLRIFPSNKHFRFLVHASIAITAIPTTALVFLNIFKCIPVHSVWDGWMNPNSPARCFNSQILKYVSSGLNIVQDLIIFLLPMGSLLRLKMDNRSKWGISLMFGLGILILVTSCVRLKYITSYGTANNASWEYTDTIIWTGLELSVVIIVACLPAIWLLVKRILPSTVSRNRSGYIRQTSGGKQRVDKRRIFFGTKKVENEDNESEVELGLDLGDRRGGRVRTHISTHRRSLDDYPVGNGIRVDTVLTTLVTMSRIDSFDGKGVMG</sequence>
<feature type="transmembrane region" description="Helical" evidence="14">
    <location>
        <begin position="306"/>
        <end position="328"/>
    </location>
</feature>
<dbReference type="InterPro" id="IPR008427">
    <property type="entry name" value="Extracellular_membr_CFEM_dom"/>
</dbReference>
<comment type="subcellular location">
    <subcellularLocation>
        <location evidence="2">Membrane</location>
        <topology evidence="2">Lipid-anchor</topology>
        <topology evidence="2">GPI-anchor</topology>
    </subcellularLocation>
    <subcellularLocation>
        <location evidence="1">Membrane</location>
        <topology evidence="1">Multi-pass membrane protein</topology>
    </subcellularLocation>
    <subcellularLocation>
        <location evidence="3">Secreted</location>
    </subcellularLocation>
</comment>
<feature type="transmembrane region" description="Helical" evidence="14">
    <location>
        <begin position="380"/>
        <end position="401"/>
    </location>
</feature>
<evidence type="ECO:0000256" key="13">
    <source>
        <dbReference type="ARBA" id="ARBA00038359"/>
    </source>
</evidence>
<evidence type="ECO:0000256" key="2">
    <source>
        <dbReference type="ARBA" id="ARBA00004589"/>
    </source>
</evidence>
<feature type="transmembrane region" description="Helical" evidence="14">
    <location>
        <begin position="226"/>
        <end position="244"/>
    </location>
</feature>
<evidence type="ECO:0000256" key="9">
    <source>
        <dbReference type="ARBA" id="ARBA00022989"/>
    </source>
</evidence>
<accession>A0A0B7JT73</accession>
<dbReference type="Pfam" id="PF20684">
    <property type="entry name" value="Fung_rhodopsin"/>
    <property type="match status" value="1"/>
</dbReference>
<dbReference type="PANTHER" id="PTHR33048">
    <property type="entry name" value="PTH11-LIKE INTEGRAL MEMBRANE PROTEIN (AFU_ORTHOLOGUE AFUA_5G11245)"/>
    <property type="match status" value="1"/>
</dbReference>
<keyword evidence="11" id="KW-1015">Disulfide bond</keyword>
<dbReference type="Pfam" id="PF05730">
    <property type="entry name" value="CFEM"/>
    <property type="match status" value="1"/>
</dbReference>
<keyword evidence="6" id="KW-0336">GPI-anchor</keyword>
<keyword evidence="12" id="KW-0449">Lipoprotein</keyword>
<name>A0A0B7JT73_BIOOC</name>
<dbReference type="EMBL" id="CDPU01000003">
    <property type="protein sequence ID" value="CEO45850.1"/>
    <property type="molecule type" value="Genomic_DNA"/>
</dbReference>
<feature type="domain" description="CFEM" evidence="15">
    <location>
        <begin position="73"/>
        <end position="134"/>
    </location>
</feature>
<keyword evidence="7 14" id="KW-0812">Transmembrane</keyword>
<feature type="transmembrane region" description="Helical" evidence="14">
    <location>
        <begin position="340"/>
        <end position="360"/>
    </location>
</feature>